<proteinExistence type="predicted"/>
<organism evidence="1 2">
    <name type="scientific">Rhodoblastus sphagnicola</name>
    <dbReference type="NCBI Taxonomy" id="333368"/>
    <lineage>
        <taxon>Bacteria</taxon>
        <taxon>Pseudomonadati</taxon>
        <taxon>Pseudomonadota</taxon>
        <taxon>Alphaproteobacteria</taxon>
        <taxon>Hyphomicrobiales</taxon>
        <taxon>Rhodoblastaceae</taxon>
        <taxon>Rhodoblastus</taxon>
    </lineage>
</organism>
<protein>
    <recommendedName>
        <fullName evidence="3">HTH cro/C1-type domain-containing protein</fullName>
    </recommendedName>
</protein>
<reference evidence="1 2" key="1">
    <citation type="journal article" date="2018" name="Arch. Microbiol.">
        <title>New insights into the metabolic potential of the phototrophic purple bacterium Rhodopila globiformis DSM 161(T) from its draft genome sequence and evidence for a vanadium-dependent nitrogenase.</title>
        <authorList>
            <person name="Imhoff J.F."/>
            <person name="Rahn T."/>
            <person name="Kunzel S."/>
            <person name="Neulinger S.C."/>
        </authorList>
    </citation>
    <scope>NUCLEOTIDE SEQUENCE [LARGE SCALE GENOMIC DNA]</scope>
    <source>
        <strain evidence="1 2">DSM 16996</strain>
    </source>
</reference>
<evidence type="ECO:0000313" key="2">
    <source>
        <dbReference type="Proteomes" id="UP000239089"/>
    </source>
</evidence>
<comment type="caution">
    <text evidence="1">The sequence shown here is derived from an EMBL/GenBank/DDBJ whole genome shotgun (WGS) entry which is preliminary data.</text>
</comment>
<dbReference type="AlphaFoldDB" id="A0A2S6NF62"/>
<evidence type="ECO:0008006" key="3">
    <source>
        <dbReference type="Google" id="ProtNLM"/>
    </source>
</evidence>
<evidence type="ECO:0000313" key="1">
    <source>
        <dbReference type="EMBL" id="PPQ33261.1"/>
    </source>
</evidence>
<keyword evidence="2" id="KW-1185">Reference proteome</keyword>
<gene>
    <name evidence="1" type="ORF">CCR94_02340</name>
</gene>
<dbReference type="EMBL" id="NHSJ01000025">
    <property type="protein sequence ID" value="PPQ33261.1"/>
    <property type="molecule type" value="Genomic_DNA"/>
</dbReference>
<accession>A0A2S6NF62</accession>
<sequence length="75" mass="8474">MSCKLLRDTGEALYGSRWQSELARDLNVADRTMRRWAAGTDDPPQGVAIDLLRLCDERAQTLDELRGRLRAASIQ</sequence>
<dbReference type="Proteomes" id="UP000239089">
    <property type="component" value="Unassembled WGS sequence"/>
</dbReference>
<name>A0A2S6NF62_9HYPH</name>